<keyword evidence="2" id="KW-0472">Membrane</keyword>
<organism evidence="3 4">
    <name type="scientific">Galerina marginata (strain CBS 339.88)</name>
    <dbReference type="NCBI Taxonomy" id="685588"/>
    <lineage>
        <taxon>Eukaryota</taxon>
        <taxon>Fungi</taxon>
        <taxon>Dikarya</taxon>
        <taxon>Basidiomycota</taxon>
        <taxon>Agaricomycotina</taxon>
        <taxon>Agaricomycetes</taxon>
        <taxon>Agaricomycetidae</taxon>
        <taxon>Agaricales</taxon>
        <taxon>Agaricineae</taxon>
        <taxon>Strophariaceae</taxon>
        <taxon>Galerina</taxon>
    </lineage>
</organism>
<name>A0A067SLE5_GALM3</name>
<dbReference type="Proteomes" id="UP000027222">
    <property type="component" value="Unassembled WGS sequence"/>
</dbReference>
<feature type="transmembrane region" description="Helical" evidence="2">
    <location>
        <begin position="161"/>
        <end position="190"/>
    </location>
</feature>
<evidence type="ECO:0000256" key="2">
    <source>
        <dbReference type="SAM" id="Phobius"/>
    </source>
</evidence>
<keyword evidence="2" id="KW-1133">Transmembrane helix</keyword>
<proteinExistence type="predicted"/>
<reference evidence="4" key="1">
    <citation type="journal article" date="2014" name="Proc. Natl. Acad. Sci. U.S.A.">
        <title>Extensive sampling of basidiomycete genomes demonstrates inadequacy of the white-rot/brown-rot paradigm for wood decay fungi.</title>
        <authorList>
            <person name="Riley R."/>
            <person name="Salamov A.A."/>
            <person name="Brown D.W."/>
            <person name="Nagy L.G."/>
            <person name="Floudas D."/>
            <person name="Held B.W."/>
            <person name="Levasseur A."/>
            <person name="Lombard V."/>
            <person name="Morin E."/>
            <person name="Otillar R."/>
            <person name="Lindquist E.A."/>
            <person name="Sun H."/>
            <person name="LaButti K.M."/>
            <person name="Schmutz J."/>
            <person name="Jabbour D."/>
            <person name="Luo H."/>
            <person name="Baker S.E."/>
            <person name="Pisabarro A.G."/>
            <person name="Walton J.D."/>
            <person name="Blanchette R.A."/>
            <person name="Henrissat B."/>
            <person name="Martin F."/>
            <person name="Cullen D."/>
            <person name="Hibbett D.S."/>
            <person name="Grigoriev I.V."/>
        </authorList>
    </citation>
    <scope>NUCLEOTIDE SEQUENCE [LARGE SCALE GENOMIC DNA]</scope>
    <source>
        <strain evidence="4">CBS 339.88</strain>
    </source>
</reference>
<protein>
    <submittedName>
        <fullName evidence="3">Uncharacterized protein</fullName>
    </submittedName>
</protein>
<feature type="region of interest" description="Disordered" evidence="1">
    <location>
        <begin position="197"/>
        <end position="218"/>
    </location>
</feature>
<feature type="compositionally biased region" description="Polar residues" evidence="1">
    <location>
        <begin position="127"/>
        <end position="149"/>
    </location>
</feature>
<dbReference type="AlphaFoldDB" id="A0A067SLE5"/>
<keyword evidence="4" id="KW-1185">Reference proteome</keyword>
<evidence type="ECO:0000313" key="4">
    <source>
        <dbReference type="Proteomes" id="UP000027222"/>
    </source>
</evidence>
<gene>
    <name evidence="3" type="ORF">GALMADRAFT_144327</name>
</gene>
<dbReference type="EMBL" id="KL142395">
    <property type="protein sequence ID" value="KDR70847.1"/>
    <property type="molecule type" value="Genomic_DNA"/>
</dbReference>
<dbReference type="OrthoDB" id="3051618at2759"/>
<evidence type="ECO:0000256" key="1">
    <source>
        <dbReference type="SAM" id="MobiDB-lite"/>
    </source>
</evidence>
<keyword evidence="2" id="KW-0812">Transmembrane</keyword>
<feature type="compositionally biased region" description="Low complexity" evidence="1">
    <location>
        <begin position="105"/>
        <end position="119"/>
    </location>
</feature>
<feature type="compositionally biased region" description="Basic and acidic residues" evidence="1">
    <location>
        <begin position="202"/>
        <end position="218"/>
    </location>
</feature>
<feature type="region of interest" description="Disordered" evidence="1">
    <location>
        <begin position="97"/>
        <end position="153"/>
    </location>
</feature>
<accession>A0A067SLE5</accession>
<dbReference type="HOGENOM" id="CLU_1266962_0_0_1"/>
<evidence type="ECO:0000313" key="3">
    <source>
        <dbReference type="EMBL" id="KDR70847.1"/>
    </source>
</evidence>
<sequence length="218" mass="24081">MTHRLGDWLLDHLMLVVRLQQDLHSSSAYESWRLVGIESHGQANAALKSSKLAESPFSKHLRSPILLTAIKMADVETYPPQYHQYLATQRRVSNWVKHTDSQIQSSNNSRKPSSKRSSSAESYPMAHTSSMSGQRKSSRRNSGATTRHSMNAIEQPPITPAIALISSSLFVCALLPSILTISAFVVLLTLASMESGDQSRGVSKDVNDERQPARAIEV</sequence>